<accession>A0A8H5LSC5</accession>
<organism evidence="1 2">
    <name type="scientific">Tricholomella constricta</name>
    <dbReference type="NCBI Taxonomy" id="117010"/>
    <lineage>
        <taxon>Eukaryota</taxon>
        <taxon>Fungi</taxon>
        <taxon>Dikarya</taxon>
        <taxon>Basidiomycota</taxon>
        <taxon>Agaricomycotina</taxon>
        <taxon>Agaricomycetes</taxon>
        <taxon>Agaricomycetidae</taxon>
        <taxon>Agaricales</taxon>
        <taxon>Tricholomatineae</taxon>
        <taxon>Lyophyllaceae</taxon>
        <taxon>Tricholomella</taxon>
    </lineage>
</organism>
<evidence type="ECO:0000313" key="2">
    <source>
        <dbReference type="Proteomes" id="UP000565441"/>
    </source>
</evidence>
<dbReference type="EMBL" id="JAACJP010000060">
    <property type="protein sequence ID" value="KAF5368255.1"/>
    <property type="molecule type" value="Genomic_DNA"/>
</dbReference>
<reference evidence="1 2" key="1">
    <citation type="journal article" date="2020" name="ISME J.">
        <title>Uncovering the hidden diversity of litter-decomposition mechanisms in mushroom-forming fungi.</title>
        <authorList>
            <person name="Floudas D."/>
            <person name="Bentzer J."/>
            <person name="Ahren D."/>
            <person name="Johansson T."/>
            <person name="Persson P."/>
            <person name="Tunlid A."/>
        </authorList>
    </citation>
    <scope>NUCLEOTIDE SEQUENCE [LARGE SCALE GENOMIC DNA]</scope>
    <source>
        <strain evidence="1 2">CBS 661.87</strain>
    </source>
</reference>
<dbReference type="Proteomes" id="UP000565441">
    <property type="component" value="Unassembled WGS sequence"/>
</dbReference>
<sequence>MPPKVRKRCIQREEEALTEAVGAAWGAPTPELAPEPAREQSVFVSSWCISSLANRSSSAAPSPLLPEIEIEIEVAIPAGLDDISSSSRCSIAATSRHSRDTDTAAHACGRLHRHYFPSHFFPEHHFPHHSGFFVLIIALNV</sequence>
<name>A0A8H5LSC5_9AGAR</name>
<protein>
    <submittedName>
        <fullName evidence="1">Uncharacterized protein</fullName>
    </submittedName>
</protein>
<dbReference type="AlphaFoldDB" id="A0A8H5LSC5"/>
<gene>
    <name evidence="1" type="ORF">D9615_010382</name>
</gene>
<comment type="caution">
    <text evidence="1">The sequence shown here is derived from an EMBL/GenBank/DDBJ whole genome shotgun (WGS) entry which is preliminary data.</text>
</comment>
<keyword evidence="2" id="KW-1185">Reference proteome</keyword>
<proteinExistence type="predicted"/>
<evidence type="ECO:0000313" key="1">
    <source>
        <dbReference type="EMBL" id="KAF5368255.1"/>
    </source>
</evidence>